<organism evidence="14 15">
    <name type="scientific">Mesorhabditis spiculigera</name>
    <dbReference type="NCBI Taxonomy" id="96644"/>
    <lineage>
        <taxon>Eukaryota</taxon>
        <taxon>Metazoa</taxon>
        <taxon>Ecdysozoa</taxon>
        <taxon>Nematoda</taxon>
        <taxon>Chromadorea</taxon>
        <taxon>Rhabditida</taxon>
        <taxon>Rhabditina</taxon>
        <taxon>Rhabditomorpha</taxon>
        <taxon>Rhabditoidea</taxon>
        <taxon>Rhabditidae</taxon>
        <taxon>Mesorhabditinae</taxon>
        <taxon>Mesorhabditis</taxon>
    </lineage>
</organism>
<dbReference type="PANTHER" id="PTHR28570">
    <property type="entry name" value="ASPARTYL AMINOPEPTIDASE"/>
    <property type="match status" value="1"/>
</dbReference>
<proteinExistence type="inferred from homology"/>
<dbReference type="GO" id="GO:0004177">
    <property type="term" value="F:aminopeptidase activity"/>
    <property type="evidence" value="ECO:0007669"/>
    <property type="project" value="UniProtKB-KW"/>
</dbReference>
<dbReference type="Pfam" id="PF02127">
    <property type="entry name" value="Peptidase_M18"/>
    <property type="match status" value="1"/>
</dbReference>
<accession>A0AA36CYF9</accession>
<dbReference type="Gene3D" id="2.30.250.10">
    <property type="entry name" value="Aminopeptidase i, Domain 2"/>
    <property type="match status" value="1"/>
</dbReference>
<gene>
    <name evidence="14" type="ORF">MSPICULIGERA_LOCUS15946</name>
</gene>
<dbReference type="NCBIfam" id="NF002759">
    <property type="entry name" value="PRK02813.1"/>
    <property type="match status" value="1"/>
</dbReference>
<dbReference type="Gene3D" id="3.40.630.10">
    <property type="entry name" value="Zn peptidases"/>
    <property type="match status" value="1"/>
</dbReference>
<dbReference type="AlphaFoldDB" id="A0AA36CYF9"/>
<reference evidence="14" key="1">
    <citation type="submission" date="2023-06" db="EMBL/GenBank/DDBJ databases">
        <authorList>
            <person name="Delattre M."/>
        </authorList>
    </citation>
    <scope>NUCLEOTIDE SEQUENCE</scope>
    <source>
        <strain evidence="14">AF72</strain>
    </source>
</reference>
<keyword evidence="15" id="KW-1185">Reference proteome</keyword>
<keyword evidence="8 13" id="KW-0645">Protease</keyword>
<dbReference type="PANTHER" id="PTHR28570:SF3">
    <property type="entry name" value="ASPARTYL AMINOPEPTIDASE"/>
    <property type="match status" value="1"/>
</dbReference>
<evidence type="ECO:0000256" key="7">
    <source>
        <dbReference type="ARBA" id="ARBA00022438"/>
    </source>
</evidence>
<dbReference type="EC" id="3.4.11.21" evidence="5"/>
<evidence type="ECO:0000256" key="1">
    <source>
        <dbReference type="ARBA" id="ARBA00001335"/>
    </source>
</evidence>
<dbReference type="SUPFAM" id="SSF101821">
    <property type="entry name" value="Aminopeptidase/glucanase lid domain"/>
    <property type="match status" value="1"/>
</dbReference>
<evidence type="ECO:0000313" key="15">
    <source>
        <dbReference type="Proteomes" id="UP001177023"/>
    </source>
</evidence>
<dbReference type="GO" id="GO:0005737">
    <property type="term" value="C:cytoplasm"/>
    <property type="evidence" value="ECO:0007669"/>
    <property type="project" value="UniProtKB-ARBA"/>
</dbReference>
<keyword evidence="9 13" id="KW-0479">Metal-binding</keyword>
<comment type="caution">
    <text evidence="14">The sequence shown here is derived from an EMBL/GenBank/DDBJ whole genome shotgun (WGS) entry which is preliminary data.</text>
</comment>
<dbReference type="EMBL" id="CATQJA010002651">
    <property type="protein sequence ID" value="CAJ0577677.1"/>
    <property type="molecule type" value="Genomic_DNA"/>
</dbReference>
<name>A0AA36CYF9_9BILA</name>
<dbReference type="CDD" id="cd05658">
    <property type="entry name" value="M18_DAP"/>
    <property type="match status" value="1"/>
</dbReference>
<evidence type="ECO:0000256" key="3">
    <source>
        <dbReference type="ARBA" id="ARBA00008290"/>
    </source>
</evidence>
<dbReference type="InterPro" id="IPR001948">
    <property type="entry name" value="Peptidase_M18"/>
</dbReference>
<comment type="cofactor">
    <cofactor evidence="2">
        <name>Zn(2+)</name>
        <dbReference type="ChEBI" id="CHEBI:29105"/>
    </cofactor>
</comment>
<keyword evidence="7 13" id="KW-0031">Aminopeptidase</keyword>
<comment type="catalytic activity">
    <reaction evidence="1">
        <text>Release of an N-terminal aspartate or glutamate from a peptide, with a preference for aspartate.</text>
        <dbReference type="EC" id="3.4.11.21"/>
    </reaction>
</comment>
<dbReference type="GO" id="GO:0008270">
    <property type="term" value="F:zinc ion binding"/>
    <property type="evidence" value="ECO:0007669"/>
    <property type="project" value="InterPro"/>
</dbReference>
<sequence>MSVPVAEYLKNMEAIGSGKLNGSSTRPGPSEVLQTAKEFVSYLTKAVTPFHAVAECADLLRASGFEELKLENPWKLTPGGKYYSTKNNTTIFAFAVGGAYKPGNGFSIVAAHSDSPCLRVKPSSKFEAEGCLQVGCTTYGGGLWRTWFDRDLSVAGMIVVRSGDGLEHKLVDVRGPVMSIPSLAIHLQDDKSSKFEWNNENHLRPILLTAAGPNKSEDQKKMACGNHHPQLLAAVAKSAGVKEEDILTMDLYLYDSQDPRITGIEQEFISGGRLDNQVGMYTSISALIASLSDGALATDTNIRLSACFDNEEVGSQSAQGADSMYIQWVLRKLAHDPQNPLAFEEAIPKSLLISVDQAHASHPNYREKSEENHKIRFHGGPTIKVNVNQRYATTATTMAVVKKIAEEAGVTLQEFIVRNDCPCGSTIGPMMSSNLGLATIDMGCPQLAMHSIREIAGTSSILQGIALYSKFFTRLPTVLSNTK</sequence>
<evidence type="ECO:0000256" key="10">
    <source>
        <dbReference type="ARBA" id="ARBA00022801"/>
    </source>
</evidence>
<evidence type="ECO:0000256" key="6">
    <source>
        <dbReference type="ARBA" id="ARBA00015118"/>
    </source>
</evidence>
<keyword evidence="12 13" id="KW-0482">Metalloprotease</keyword>
<evidence type="ECO:0000256" key="12">
    <source>
        <dbReference type="ARBA" id="ARBA00023049"/>
    </source>
</evidence>
<evidence type="ECO:0000256" key="9">
    <source>
        <dbReference type="ARBA" id="ARBA00022723"/>
    </source>
</evidence>
<evidence type="ECO:0000256" key="2">
    <source>
        <dbReference type="ARBA" id="ARBA00001947"/>
    </source>
</evidence>
<dbReference type="SUPFAM" id="SSF53187">
    <property type="entry name" value="Zn-dependent exopeptidases"/>
    <property type="match status" value="1"/>
</dbReference>
<protein>
    <recommendedName>
        <fullName evidence="6">Aspartyl aminopeptidase</fullName>
        <ecNumber evidence="5">3.4.11.21</ecNumber>
    </recommendedName>
</protein>
<dbReference type="Proteomes" id="UP001177023">
    <property type="component" value="Unassembled WGS sequence"/>
</dbReference>
<evidence type="ECO:0000313" key="14">
    <source>
        <dbReference type="EMBL" id="CAJ0577677.1"/>
    </source>
</evidence>
<dbReference type="FunFam" id="2.30.250.10:FF:000001">
    <property type="entry name" value="Aspartyl aminopeptidase 1"/>
    <property type="match status" value="1"/>
</dbReference>
<dbReference type="InterPro" id="IPR023358">
    <property type="entry name" value="Peptidase_M18_dom2"/>
</dbReference>
<dbReference type="GO" id="GO:0006508">
    <property type="term" value="P:proteolysis"/>
    <property type="evidence" value="ECO:0007669"/>
    <property type="project" value="UniProtKB-KW"/>
</dbReference>
<dbReference type="PRINTS" id="PR00932">
    <property type="entry name" value="AMINO1PTASE"/>
</dbReference>
<comment type="similarity">
    <text evidence="3 13">Belongs to the peptidase M18 family.</text>
</comment>
<evidence type="ECO:0000256" key="4">
    <source>
        <dbReference type="ARBA" id="ARBA00011395"/>
    </source>
</evidence>
<evidence type="ECO:0000256" key="13">
    <source>
        <dbReference type="RuleBase" id="RU004386"/>
    </source>
</evidence>
<dbReference type="GO" id="GO:0008237">
    <property type="term" value="F:metallopeptidase activity"/>
    <property type="evidence" value="ECO:0007669"/>
    <property type="project" value="UniProtKB-KW"/>
</dbReference>
<keyword evidence="10 13" id="KW-0378">Hydrolase</keyword>
<comment type="subunit">
    <text evidence="4">Tetrahedron-shaped homododecamer built from six homodimers.</text>
</comment>
<feature type="non-terminal residue" evidence="14">
    <location>
        <position position="483"/>
    </location>
</feature>
<keyword evidence="11 13" id="KW-0862">Zinc</keyword>
<evidence type="ECO:0000256" key="5">
    <source>
        <dbReference type="ARBA" id="ARBA00011965"/>
    </source>
</evidence>
<evidence type="ECO:0000256" key="8">
    <source>
        <dbReference type="ARBA" id="ARBA00022670"/>
    </source>
</evidence>
<evidence type="ECO:0000256" key="11">
    <source>
        <dbReference type="ARBA" id="ARBA00022833"/>
    </source>
</evidence>